<dbReference type="InterPro" id="IPR013785">
    <property type="entry name" value="Aldolase_TIM"/>
</dbReference>
<dbReference type="SUPFAM" id="SSF51366">
    <property type="entry name" value="Ribulose-phoshate binding barrel"/>
    <property type="match status" value="1"/>
</dbReference>
<evidence type="ECO:0000256" key="7">
    <source>
        <dbReference type="ARBA" id="ARBA00049047"/>
    </source>
</evidence>
<dbReference type="EC" id="4.2.1.20" evidence="8"/>
<dbReference type="GO" id="GO:0004834">
    <property type="term" value="F:tryptophan synthase activity"/>
    <property type="evidence" value="ECO:0007669"/>
    <property type="project" value="UniProtKB-EC"/>
</dbReference>
<gene>
    <name evidence="8" type="primary">trpA</name>
    <name evidence="10" type="ORF">IEQ44_00840</name>
</gene>
<comment type="subunit">
    <text evidence="2 8">Tetramer of two alpha and two beta chains.</text>
</comment>
<dbReference type="PANTHER" id="PTHR43406:SF1">
    <property type="entry name" value="TRYPTOPHAN SYNTHASE ALPHA CHAIN, CHLOROPLASTIC"/>
    <property type="match status" value="1"/>
</dbReference>
<dbReference type="InterPro" id="IPR002028">
    <property type="entry name" value="Trp_synthase_suA"/>
</dbReference>
<evidence type="ECO:0000256" key="6">
    <source>
        <dbReference type="ARBA" id="ARBA00023239"/>
    </source>
</evidence>
<dbReference type="PANTHER" id="PTHR43406">
    <property type="entry name" value="TRYPTOPHAN SYNTHASE, ALPHA CHAIN"/>
    <property type="match status" value="1"/>
</dbReference>
<keyword evidence="11" id="KW-1185">Reference proteome</keyword>
<dbReference type="EMBL" id="JADCSA010000001">
    <property type="protein sequence ID" value="MBE7323196.1"/>
    <property type="molecule type" value="Genomic_DNA"/>
</dbReference>
<evidence type="ECO:0000313" key="11">
    <source>
        <dbReference type="Proteomes" id="UP000756387"/>
    </source>
</evidence>
<dbReference type="Pfam" id="PF00290">
    <property type="entry name" value="Trp_syntA"/>
    <property type="match status" value="1"/>
</dbReference>
<comment type="catalytic activity">
    <reaction evidence="7 8">
        <text>(1S,2R)-1-C-(indol-3-yl)glycerol 3-phosphate + L-serine = D-glyceraldehyde 3-phosphate + L-tryptophan + H2O</text>
        <dbReference type="Rhea" id="RHEA:10532"/>
        <dbReference type="ChEBI" id="CHEBI:15377"/>
        <dbReference type="ChEBI" id="CHEBI:33384"/>
        <dbReference type="ChEBI" id="CHEBI:57912"/>
        <dbReference type="ChEBI" id="CHEBI:58866"/>
        <dbReference type="ChEBI" id="CHEBI:59776"/>
        <dbReference type="EC" id="4.2.1.20"/>
    </reaction>
</comment>
<evidence type="ECO:0000313" key="10">
    <source>
        <dbReference type="EMBL" id="MBE7323196.1"/>
    </source>
</evidence>
<reference evidence="10 11" key="1">
    <citation type="submission" date="2020-10" db="EMBL/GenBank/DDBJ databases">
        <title>Nocardioides sp. isolated from sludge.</title>
        <authorList>
            <person name="Zhang X."/>
        </authorList>
    </citation>
    <scope>NUCLEOTIDE SEQUENCE [LARGE SCALE GENOMIC DNA]</scope>
    <source>
        <strain evidence="10 11">Y6</strain>
    </source>
</reference>
<dbReference type="InterPro" id="IPR018204">
    <property type="entry name" value="Trp_synthase_alpha_AS"/>
</dbReference>
<dbReference type="RefSeq" id="WP_193636527.1">
    <property type="nucleotide sequence ID" value="NZ_JADCSA010000001.1"/>
</dbReference>
<evidence type="ECO:0000256" key="8">
    <source>
        <dbReference type="HAMAP-Rule" id="MF_00131"/>
    </source>
</evidence>
<keyword evidence="3 8" id="KW-0028">Amino-acid biosynthesis</keyword>
<dbReference type="HAMAP" id="MF_00131">
    <property type="entry name" value="Trp_synth_alpha"/>
    <property type="match status" value="1"/>
</dbReference>
<name>A0ABR9RNQ5_9ACTN</name>
<feature type="active site" description="Proton acceptor" evidence="8">
    <location>
        <position position="62"/>
    </location>
</feature>
<comment type="caution">
    <text evidence="10">The sequence shown here is derived from an EMBL/GenBank/DDBJ whole genome shotgun (WGS) entry which is preliminary data.</text>
</comment>
<comment type="similarity">
    <text evidence="8 9">Belongs to the TrpA family.</text>
</comment>
<protein>
    <recommendedName>
        <fullName evidence="8">Tryptophan synthase alpha chain</fullName>
        <ecNumber evidence="8">4.2.1.20</ecNumber>
    </recommendedName>
</protein>
<dbReference type="Proteomes" id="UP000756387">
    <property type="component" value="Unassembled WGS sequence"/>
</dbReference>
<dbReference type="CDD" id="cd04724">
    <property type="entry name" value="Tryptophan_synthase_alpha"/>
    <property type="match status" value="1"/>
</dbReference>
<comment type="function">
    <text evidence="8">The alpha subunit is responsible for the aldol cleavage of indoleglycerol phosphate to indole and glyceraldehyde 3-phosphate.</text>
</comment>
<evidence type="ECO:0000256" key="5">
    <source>
        <dbReference type="ARBA" id="ARBA00023141"/>
    </source>
</evidence>
<dbReference type="NCBIfam" id="TIGR00262">
    <property type="entry name" value="trpA"/>
    <property type="match status" value="1"/>
</dbReference>
<evidence type="ECO:0000256" key="3">
    <source>
        <dbReference type="ARBA" id="ARBA00022605"/>
    </source>
</evidence>
<keyword evidence="5 8" id="KW-0057">Aromatic amino acid biosynthesis</keyword>
<dbReference type="InterPro" id="IPR011060">
    <property type="entry name" value="RibuloseP-bd_barrel"/>
</dbReference>
<dbReference type="PROSITE" id="PS00167">
    <property type="entry name" value="TRP_SYNTHASE_ALPHA"/>
    <property type="match status" value="1"/>
</dbReference>
<proteinExistence type="inferred from homology"/>
<evidence type="ECO:0000256" key="4">
    <source>
        <dbReference type="ARBA" id="ARBA00022822"/>
    </source>
</evidence>
<accession>A0ABR9RNQ5</accession>
<evidence type="ECO:0000256" key="2">
    <source>
        <dbReference type="ARBA" id="ARBA00011270"/>
    </source>
</evidence>
<feature type="active site" description="Proton acceptor" evidence="8">
    <location>
        <position position="51"/>
    </location>
</feature>
<dbReference type="Gene3D" id="3.20.20.70">
    <property type="entry name" value="Aldolase class I"/>
    <property type="match status" value="1"/>
</dbReference>
<evidence type="ECO:0000256" key="9">
    <source>
        <dbReference type="RuleBase" id="RU003662"/>
    </source>
</evidence>
<sequence>MSVNTTARAYARARDEGRAALVGYLPAGFPDVQGSIEAMKVLVDSGCDVIEIGLPYSDPVMDGPTIQAAAQHALEAGTRTRDVLRVVEAVAATGTPTVVMTYWNPVERYGVERFATDLASAGGAGLITPDITPDSGQEWIAAADARGLDKIFLVAPSSTDARIAMTTAACRGFVYATAVMGVTGARATTSDLAEPLVRRTKATTDLPVGVGLGVSTGAQAHEIAAFADGVIVGSAFVRVLQQHLDDPVAGLKALGALTEELAAGVRR</sequence>
<comment type="pathway">
    <text evidence="1 8">Amino-acid biosynthesis; L-tryptophan biosynthesis; L-tryptophan from chorismate: step 5/5.</text>
</comment>
<keyword evidence="6 8" id="KW-0456">Lyase</keyword>
<organism evidence="10 11">
    <name type="scientific">Nocardioides malaquae</name>
    <dbReference type="NCBI Taxonomy" id="2773426"/>
    <lineage>
        <taxon>Bacteria</taxon>
        <taxon>Bacillati</taxon>
        <taxon>Actinomycetota</taxon>
        <taxon>Actinomycetes</taxon>
        <taxon>Propionibacteriales</taxon>
        <taxon>Nocardioidaceae</taxon>
        <taxon>Nocardioides</taxon>
    </lineage>
</organism>
<evidence type="ECO:0000256" key="1">
    <source>
        <dbReference type="ARBA" id="ARBA00004733"/>
    </source>
</evidence>
<keyword evidence="4 8" id="KW-0822">Tryptophan biosynthesis</keyword>